<feature type="region of interest" description="Disordered" evidence="1">
    <location>
        <begin position="97"/>
        <end position="121"/>
    </location>
</feature>
<evidence type="ECO:0000313" key="2">
    <source>
        <dbReference type="EMBL" id="KAI9198820.1"/>
    </source>
</evidence>
<dbReference type="Proteomes" id="UP001064489">
    <property type="component" value="Chromosome 13"/>
</dbReference>
<accession>A0AAD5JGZ9</accession>
<name>A0AAD5JGZ9_ACENE</name>
<evidence type="ECO:0000313" key="3">
    <source>
        <dbReference type="Proteomes" id="UP001064489"/>
    </source>
</evidence>
<organism evidence="2 3">
    <name type="scientific">Acer negundo</name>
    <name type="common">Box elder</name>
    <dbReference type="NCBI Taxonomy" id="4023"/>
    <lineage>
        <taxon>Eukaryota</taxon>
        <taxon>Viridiplantae</taxon>
        <taxon>Streptophyta</taxon>
        <taxon>Embryophyta</taxon>
        <taxon>Tracheophyta</taxon>
        <taxon>Spermatophyta</taxon>
        <taxon>Magnoliopsida</taxon>
        <taxon>eudicotyledons</taxon>
        <taxon>Gunneridae</taxon>
        <taxon>Pentapetalae</taxon>
        <taxon>rosids</taxon>
        <taxon>malvids</taxon>
        <taxon>Sapindales</taxon>
        <taxon>Sapindaceae</taxon>
        <taxon>Hippocastanoideae</taxon>
        <taxon>Acereae</taxon>
        <taxon>Acer</taxon>
    </lineage>
</organism>
<gene>
    <name evidence="2" type="ORF">LWI28_022596</name>
</gene>
<dbReference type="AlphaFoldDB" id="A0AAD5JGZ9"/>
<reference evidence="2 3" key="1">
    <citation type="journal article" date="2022" name="Plant J.">
        <title>Strategies of tolerance reflected in two North American maple genomes.</title>
        <authorList>
            <person name="McEvoy S.L."/>
            <person name="Sezen U.U."/>
            <person name="Trouern-Trend A."/>
            <person name="McMahon S.M."/>
            <person name="Schaberg P.G."/>
            <person name="Yang J."/>
            <person name="Wegrzyn J.L."/>
            <person name="Swenson N.G."/>
        </authorList>
    </citation>
    <scope>NUCLEOTIDE SEQUENCE [LARGE SCALE GENOMIC DNA]</scope>
    <source>
        <strain evidence="2">91603</strain>
    </source>
</reference>
<comment type="caution">
    <text evidence="2">The sequence shown here is derived from an EMBL/GenBank/DDBJ whole genome shotgun (WGS) entry which is preliminary data.</text>
</comment>
<keyword evidence="3" id="KW-1185">Reference proteome</keyword>
<sequence>MVWIEEDAVQKGRLDKGRILALIPLQNHIDCEVKVMVGHQSFFVKLKEHPALVPIPWVVKNEFSAYDGYQPQSDRLVEKVGVGVVMGTRKLTNKRSLSEVGKGRMDGISPSRFHGRKGMKGGKVKVPWTNEKVVGFKNRKQN</sequence>
<dbReference type="EMBL" id="JAJSOW010000002">
    <property type="protein sequence ID" value="KAI9198820.1"/>
    <property type="molecule type" value="Genomic_DNA"/>
</dbReference>
<protein>
    <submittedName>
        <fullName evidence="2">Uncharacterized protein</fullName>
    </submittedName>
</protein>
<evidence type="ECO:0000256" key="1">
    <source>
        <dbReference type="SAM" id="MobiDB-lite"/>
    </source>
</evidence>
<proteinExistence type="predicted"/>